<comment type="caution">
    <text evidence="1">The sequence shown here is derived from an EMBL/GenBank/DDBJ whole genome shotgun (WGS) entry which is preliminary data.</text>
</comment>
<dbReference type="Proteomes" id="UP000177457">
    <property type="component" value="Unassembled WGS sequence"/>
</dbReference>
<protein>
    <submittedName>
        <fullName evidence="1">Uncharacterized protein</fullName>
    </submittedName>
</protein>
<organism evidence="1 2">
    <name type="scientific">Candidatus Magasanikbacteria bacterium RIFCSPHIGHO2_02_FULL_51_14</name>
    <dbReference type="NCBI Taxonomy" id="1798683"/>
    <lineage>
        <taxon>Bacteria</taxon>
        <taxon>Candidatus Magasanikiibacteriota</taxon>
    </lineage>
</organism>
<dbReference type="EMBL" id="MFQE01000044">
    <property type="protein sequence ID" value="OGH70592.1"/>
    <property type="molecule type" value="Genomic_DNA"/>
</dbReference>
<reference evidence="1 2" key="1">
    <citation type="journal article" date="2016" name="Nat. Commun.">
        <title>Thousands of microbial genomes shed light on interconnected biogeochemical processes in an aquifer system.</title>
        <authorList>
            <person name="Anantharaman K."/>
            <person name="Brown C.T."/>
            <person name="Hug L.A."/>
            <person name="Sharon I."/>
            <person name="Castelle C.J."/>
            <person name="Probst A.J."/>
            <person name="Thomas B.C."/>
            <person name="Singh A."/>
            <person name="Wilkins M.J."/>
            <person name="Karaoz U."/>
            <person name="Brodie E.L."/>
            <person name="Williams K.H."/>
            <person name="Hubbard S.S."/>
            <person name="Banfield J.F."/>
        </authorList>
    </citation>
    <scope>NUCLEOTIDE SEQUENCE [LARGE SCALE GENOMIC DNA]</scope>
</reference>
<accession>A0A1F6MG13</accession>
<dbReference type="AlphaFoldDB" id="A0A1F6MG13"/>
<evidence type="ECO:0000313" key="2">
    <source>
        <dbReference type="Proteomes" id="UP000177457"/>
    </source>
</evidence>
<gene>
    <name evidence="1" type="ORF">A3C90_04260</name>
</gene>
<evidence type="ECO:0000313" key="1">
    <source>
        <dbReference type="EMBL" id="OGH70592.1"/>
    </source>
</evidence>
<proteinExistence type="predicted"/>
<sequence length="319" mass="36803">MLNYQELLGLYPWIVERDHDCILSPDSDGLLCGLFMSHYLGWHIRGYYDGNVLLHDDGVDPKKCVFLDMEIYRHGVQSVGQHLLLFDKKNVHSGWSNFDECISANGLRQFDYKHDFSVKYPFGTIHLLLALVGQILQVVIPKSAVCPLLYTDGTFKNQFNYPENCIDWLQFLGAEQEHNPLQKIFLDRNYSTYELMVELKDFFEEIKNIGGGKRGGDKIKISNSKGVSSQVDIFGRKIHPQAVSQAKRFLSFLSQKTGWDFRQERWRWDRMNVVQFESGNMKPGKARFNDLLEKKPLSFAITSGINVSFTLDPDRAFGR</sequence>
<name>A0A1F6MG13_9BACT</name>